<organism evidence="18 19">
    <name type="scientific">Brassica napus</name>
    <name type="common">Rape</name>
    <dbReference type="NCBI Taxonomy" id="3708"/>
    <lineage>
        <taxon>Eukaryota</taxon>
        <taxon>Viridiplantae</taxon>
        <taxon>Streptophyta</taxon>
        <taxon>Embryophyta</taxon>
        <taxon>Tracheophyta</taxon>
        <taxon>Spermatophyta</taxon>
        <taxon>Magnoliopsida</taxon>
        <taxon>eudicotyledons</taxon>
        <taxon>Gunneridae</taxon>
        <taxon>Pentapetalae</taxon>
        <taxon>rosids</taxon>
        <taxon>malvids</taxon>
        <taxon>Brassicales</taxon>
        <taxon>Brassicaceae</taxon>
        <taxon>Brassiceae</taxon>
        <taxon>Brassica</taxon>
    </lineage>
</organism>
<keyword evidence="9" id="KW-0653">Protein transport</keyword>
<dbReference type="FunFam" id="3.50.30.30:FF:000001">
    <property type="entry name" value="Vacuolar-sorting receptor 1"/>
    <property type="match status" value="1"/>
</dbReference>
<evidence type="ECO:0000256" key="6">
    <source>
        <dbReference type="ARBA" id="ARBA00022729"/>
    </source>
</evidence>
<name>A0A078I250_BRANA</name>
<keyword evidence="6" id="KW-0732">Signal</keyword>
<sequence>MSLINKGATLALFLALTMVFNGVFGRFIVEKSSVTILSPLAMRSKHDAAIANFGVPNYGGYMIGSVVYAGQGAFGCDSFDKSFKPKFPRPTILIIDRGECYFALKVWNGQKSGAAAVLIADNVDESLITMDSPEESKEADDFIEKLTIPSALIDLSFANTLKQALKKGEEVVLKIDWSESLPHPDERVEYELWTNTNDECGARCDEQMNFVKNFKGHAQILEKGGYSLFTPHYITWFCPKDYVSSNQCKSQCINQGRYCAPDPEQDFGDGYDGKDIVFENLRQLCVHRVGKEINKSWVWWDYVTDFHIRCSMKEKKYTKECAESVVESLGLPLDKIKKCMGDPAADVENEVLKGEQALQVGQGDRGDVTILPTLIINNAQYRGKLESSSVLKAICSGFKERTEPGICLSGDIETNECLEANGGCWQDKKSNVTACKDTFRGRVCECPVVNGVQYKGDGYTSCEPYGPARCSMNQGGCWSETKKGLTFSACSNTETSGCRCPSGFKGDGLKCEDIDECKEKSACQCDGCKCNNKWGSFECKCSGNRLYMKEQDTCIEKSGSGIGWFFTFVILAAVGGICVGGYVFYKYRLRSYMDSEIMAIMSQYMPLESQNTTDPMTGESQQLRLTSAA</sequence>
<dbReference type="OrthoDB" id="10045365at2759"/>
<evidence type="ECO:0000313" key="18">
    <source>
        <dbReference type="EMBL" id="CDY43178.1"/>
    </source>
</evidence>
<dbReference type="SMART" id="SM00179">
    <property type="entry name" value="EGF_CA"/>
    <property type="match status" value="1"/>
</dbReference>
<evidence type="ECO:0000256" key="2">
    <source>
        <dbReference type="ARBA" id="ARBA00007038"/>
    </source>
</evidence>
<keyword evidence="8" id="KW-0106">Calcium</keyword>
<dbReference type="Pfam" id="PF12662">
    <property type="entry name" value="cEGF"/>
    <property type="match status" value="1"/>
</dbReference>
<dbReference type="Gramene" id="CDY43178">
    <property type="protein sequence ID" value="CDY43178"/>
    <property type="gene ID" value="GSBRNA2T00076174001"/>
</dbReference>
<dbReference type="GO" id="GO:0000139">
    <property type="term" value="C:Golgi membrane"/>
    <property type="evidence" value="ECO:0007669"/>
    <property type="project" value="UniProtKB-SubCell"/>
</dbReference>
<dbReference type="Pfam" id="PF25011">
    <property type="entry name" value="VSR_TRX"/>
    <property type="match status" value="1"/>
</dbReference>
<evidence type="ECO:0000256" key="13">
    <source>
        <dbReference type="ARBA" id="ARBA00023157"/>
    </source>
</evidence>
<evidence type="ECO:0000256" key="5">
    <source>
        <dbReference type="ARBA" id="ARBA00022692"/>
    </source>
</evidence>
<dbReference type="AlphaFoldDB" id="A0A078I250"/>
<dbReference type="GO" id="GO:0006623">
    <property type="term" value="P:protein targeting to vacuole"/>
    <property type="evidence" value="ECO:0007669"/>
    <property type="project" value="UniProtKB-ARBA"/>
</dbReference>
<keyword evidence="10 15" id="KW-1133">Transmembrane helix</keyword>
<evidence type="ECO:0000256" key="14">
    <source>
        <dbReference type="ARBA" id="ARBA00023180"/>
    </source>
</evidence>
<keyword evidence="14" id="KW-0325">Glycoprotein</keyword>
<dbReference type="InterPro" id="IPR026823">
    <property type="entry name" value="cEGF"/>
</dbReference>
<dbReference type="InterPro" id="IPR018097">
    <property type="entry name" value="EGF_Ca-bd_CS"/>
</dbReference>
<keyword evidence="12 15" id="KW-0472">Membrane</keyword>
<comment type="similarity">
    <text evidence="2">Belongs to the VSR (BP-80) family.</text>
</comment>
<keyword evidence="3" id="KW-0813">Transport</keyword>
<dbReference type="Gene3D" id="3.50.30.30">
    <property type="match status" value="1"/>
</dbReference>
<dbReference type="Pfam" id="PF02225">
    <property type="entry name" value="PA"/>
    <property type="match status" value="1"/>
</dbReference>
<dbReference type="EMBL" id="LK032547">
    <property type="protein sequence ID" value="CDY43178.1"/>
    <property type="molecule type" value="Genomic_DNA"/>
</dbReference>
<keyword evidence="13" id="KW-1015">Disulfide bond</keyword>
<dbReference type="OMA" id="VHAEAQP"/>
<keyword evidence="19" id="KW-1185">Reference proteome</keyword>
<dbReference type="STRING" id="3708.A0A078I250"/>
<evidence type="ECO:0000313" key="17">
    <source>
        <dbReference type="EMBL" id="CAF1928961.1"/>
    </source>
</evidence>
<dbReference type="CDD" id="cd00054">
    <property type="entry name" value="EGF_CA"/>
    <property type="match status" value="1"/>
</dbReference>
<evidence type="ECO:0000256" key="3">
    <source>
        <dbReference type="ARBA" id="ARBA00022448"/>
    </source>
</evidence>
<comment type="subcellular location">
    <subcellularLocation>
        <location evidence="1">Golgi apparatus membrane</location>
    </subcellularLocation>
</comment>
<gene>
    <name evidence="18" type="primary">BnaCnng11060D</name>
    <name evidence="17" type="ORF">DARMORV10_C05P30130.1</name>
    <name evidence="18" type="ORF">GSBRNA2T00076174001</name>
</gene>
<dbReference type="EMBL" id="HG994369">
    <property type="protein sequence ID" value="CAF1928961.1"/>
    <property type="molecule type" value="Genomic_DNA"/>
</dbReference>
<feature type="transmembrane region" description="Helical" evidence="15">
    <location>
        <begin position="562"/>
        <end position="585"/>
    </location>
</feature>
<dbReference type="FunFam" id="2.10.25.10:FF:000178">
    <property type="entry name" value="vacuolar-sorting receptor 1"/>
    <property type="match status" value="1"/>
</dbReference>
<dbReference type="PANTHER" id="PTHR22702">
    <property type="entry name" value="PROTEASE-ASSOCIATED DOMAIN-CONTAINING PROTEIN"/>
    <property type="match status" value="1"/>
</dbReference>
<evidence type="ECO:0000256" key="12">
    <source>
        <dbReference type="ARBA" id="ARBA00023136"/>
    </source>
</evidence>
<dbReference type="KEGG" id="bna:106366698"/>
<dbReference type="InterPro" id="IPR001881">
    <property type="entry name" value="EGF-like_Ca-bd_dom"/>
</dbReference>
<evidence type="ECO:0000256" key="8">
    <source>
        <dbReference type="ARBA" id="ARBA00022837"/>
    </source>
</evidence>
<dbReference type="GO" id="GO:0017119">
    <property type="term" value="C:Golgi transport complex"/>
    <property type="evidence" value="ECO:0000318"/>
    <property type="project" value="GO_Central"/>
</dbReference>
<dbReference type="Proteomes" id="UP000028999">
    <property type="component" value="Unassembled WGS sequence"/>
</dbReference>
<evidence type="ECO:0000256" key="11">
    <source>
        <dbReference type="ARBA" id="ARBA00023034"/>
    </source>
</evidence>
<dbReference type="GO" id="GO:0005509">
    <property type="term" value="F:calcium ion binding"/>
    <property type="evidence" value="ECO:0007669"/>
    <property type="project" value="InterPro"/>
</dbReference>
<proteinExistence type="inferred from homology"/>
<evidence type="ECO:0000313" key="19">
    <source>
        <dbReference type="Proteomes" id="UP000028999"/>
    </source>
</evidence>
<dbReference type="InterPro" id="IPR003137">
    <property type="entry name" value="PA_domain"/>
</dbReference>
<dbReference type="InterPro" id="IPR056858">
    <property type="entry name" value="VSR_TRX"/>
</dbReference>
<reference evidence="17" key="3">
    <citation type="submission" date="2021-01" db="EMBL/GenBank/DDBJ databases">
        <authorList>
            <consortium name="Genoscope - CEA"/>
            <person name="William W."/>
        </authorList>
    </citation>
    <scope>NUCLEOTIDE SEQUENCE</scope>
</reference>
<protein>
    <submittedName>
        <fullName evidence="17">(rape) hypothetical protein</fullName>
    </submittedName>
    <submittedName>
        <fullName evidence="18">BnaCnng11060D protein</fullName>
    </submittedName>
</protein>
<reference evidence="18" key="2">
    <citation type="submission" date="2014-06" db="EMBL/GenBank/DDBJ databases">
        <authorList>
            <person name="Genoscope - CEA"/>
        </authorList>
    </citation>
    <scope>NUCLEOTIDE SEQUENCE</scope>
</reference>
<dbReference type="Gene3D" id="2.10.25.10">
    <property type="entry name" value="Laminin"/>
    <property type="match status" value="2"/>
</dbReference>
<dbReference type="PANTHER" id="PTHR22702:SF4">
    <property type="entry name" value="VACUOLAR-SORTING RECEPTOR 6-LIKE"/>
    <property type="match status" value="1"/>
</dbReference>
<keyword evidence="4" id="KW-0245">EGF-like domain</keyword>
<keyword evidence="5 15" id="KW-0812">Transmembrane</keyword>
<evidence type="ECO:0000256" key="9">
    <source>
        <dbReference type="ARBA" id="ARBA00022927"/>
    </source>
</evidence>
<dbReference type="PaxDb" id="3708-A0A078I250"/>
<evidence type="ECO:0000259" key="16">
    <source>
        <dbReference type="SMART" id="SM00179"/>
    </source>
</evidence>
<keyword evidence="7" id="KW-0677">Repeat</keyword>
<evidence type="ECO:0000256" key="1">
    <source>
        <dbReference type="ARBA" id="ARBA00004394"/>
    </source>
</evidence>
<dbReference type="Proteomes" id="UP001295469">
    <property type="component" value="Chromosome C05"/>
</dbReference>
<dbReference type="SUPFAM" id="SSF52025">
    <property type="entry name" value="PA domain"/>
    <property type="match status" value="1"/>
</dbReference>
<accession>A0A078I250</accession>
<dbReference type="PROSITE" id="PS01187">
    <property type="entry name" value="EGF_CA"/>
    <property type="match status" value="1"/>
</dbReference>
<feature type="domain" description="EGF-like calcium-binding" evidence="16">
    <location>
        <begin position="513"/>
        <end position="555"/>
    </location>
</feature>
<evidence type="ECO:0000256" key="15">
    <source>
        <dbReference type="SAM" id="Phobius"/>
    </source>
</evidence>
<reference evidence="18 19" key="1">
    <citation type="journal article" date="2014" name="Science">
        <title>Plant genetics. Early allopolyploid evolution in the post-Neolithic Brassica napus oilseed genome.</title>
        <authorList>
            <person name="Chalhoub B."/>
            <person name="Denoeud F."/>
            <person name="Liu S."/>
            <person name="Parkin I.A."/>
            <person name="Tang H."/>
            <person name="Wang X."/>
            <person name="Chiquet J."/>
            <person name="Belcram H."/>
            <person name="Tong C."/>
            <person name="Samans B."/>
            <person name="Correa M."/>
            <person name="Da Silva C."/>
            <person name="Just J."/>
            <person name="Falentin C."/>
            <person name="Koh C.S."/>
            <person name="Le Clainche I."/>
            <person name="Bernard M."/>
            <person name="Bento P."/>
            <person name="Noel B."/>
            <person name="Labadie K."/>
            <person name="Alberti A."/>
            <person name="Charles M."/>
            <person name="Arnaud D."/>
            <person name="Guo H."/>
            <person name="Daviaud C."/>
            <person name="Alamery S."/>
            <person name="Jabbari K."/>
            <person name="Zhao M."/>
            <person name="Edger P.P."/>
            <person name="Chelaifa H."/>
            <person name="Tack D."/>
            <person name="Lassalle G."/>
            <person name="Mestiri I."/>
            <person name="Schnel N."/>
            <person name="Le Paslier M.C."/>
            <person name="Fan G."/>
            <person name="Renault V."/>
            <person name="Bayer P.E."/>
            <person name="Golicz A.A."/>
            <person name="Manoli S."/>
            <person name="Lee T.H."/>
            <person name="Thi V.H."/>
            <person name="Chalabi S."/>
            <person name="Hu Q."/>
            <person name="Fan C."/>
            <person name="Tollenaere R."/>
            <person name="Lu Y."/>
            <person name="Battail C."/>
            <person name="Shen J."/>
            <person name="Sidebottom C.H."/>
            <person name="Wang X."/>
            <person name="Canaguier A."/>
            <person name="Chauveau A."/>
            <person name="Berard A."/>
            <person name="Deniot G."/>
            <person name="Guan M."/>
            <person name="Liu Z."/>
            <person name="Sun F."/>
            <person name="Lim Y.P."/>
            <person name="Lyons E."/>
            <person name="Town C.D."/>
            <person name="Bancroft I."/>
            <person name="Wang X."/>
            <person name="Meng J."/>
            <person name="Ma J."/>
            <person name="Pires J.C."/>
            <person name="King G.J."/>
            <person name="Brunel D."/>
            <person name="Delourme R."/>
            <person name="Renard M."/>
            <person name="Aury J.M."/>
            <person name="Adams K.L."/>
            <person name="Batley J."/>
            <person name="Snowdon R.J."/>
            <person name="Tost J."/>
            <person name="Edwards D."/>
            <person name="Zhou Y."/>
            <person name="Hua W."/>
            <person name="Sharpe A.G."/>
            <person name="Paterson A.H."/>
            <person name="Guan C."/>
            <person name="Wincker P."/>
        </authorList>
    </citation>
    <scope>NUCLEOTIDE SEQUENCE [LARGE SCALE GENOMIC DNA]</scope>
    <source>
        <strain evidence="19">cv. Darmor-bzh</strain>
    </source>
</reference>
<evidence type="ECO:0000256" key="4">
    <source>
        <dbReference type="ARBA" id="ARBA00022536"/>
    </source>
</evidence>
<dbReference type="InterPro" id="IPR046450">
    <property type="entry name" value="PA_dom_sf"/>
</dbReference>
<evidence type="ECO:0000256" key="7">
    <source>
        <dbReference type="ARBA" id="ARBA00022737"/>
    </source>
</evidence>
<keyword evidence="11" id="KW-0333">Golgi apparatus</keyword>
<evidence type="ECO:0000256" key="10">
    <source>
        <dbReference type="ARBA" id="ARBA00022989"/>
    </source>
</evidence>